<sequence>MKLANAFGLWTELSLALQTALIPTMKDVWKKPATISHLSRTFMAHVWIAFASQVDANARTVKRELFLPNATGVVLDIGAGLGHGVQYLDHSKITKYVAVEPNIRMHPELRRSAAAAGYLESNGTLVILGCALKLEVLSGLSAGFGHTIQYLDCSKVTKYVALEPNIQMHSRIRDTAECAGFHESDGSLVILSCGAEDTLEILKVLGDPYPVDTITSVLTLCSIPSPKRVITSLVKDVLKPGGQVLFYEHVLSPRADVAWWQRFWTPLWSIFLDGCRLDCPTHLHIEEMKYTDDMGNGVSMWDGGETWGKPDESEENLWWHQAGRFVKHVQ</sequence>
<gene>
    <name evidence="2" type="ORF">LENED_010514</name>
</gene>
<evidence type="ECO:0000256" key="1">
    <source>
        <dbReference type="SAM" id="SignalP"/>
    </source>
</evidence>
<dbReference type="InterPro" id="IPR029063">
    <property type="entry name" value="SAM-dependent_MTases_sf"/>
</dbReference>
<keyword evidence="3" id="KW-1185">Reference proteome</keyword>
<dbReference type="EMBL" id="BDGU01000641">
    <property type="protein sequence ID" value="GAW08455.1"/>
    <property type="molecule type" value="Genomic_DNA"/>
</dbReference>
<dbReference type="PANTHER" id="PTHR45036">
    <property type="entry name" value="METHYLTRANSFERASE LIKE 7B"/>
    <property type="match status" value="1"/>
</dbReference>
<dbReference type="PANTHER" id="PTHR45036:SF1">
    <property type="entry name" value="METHYLTRANSFERASE LIKE 7A"/>
    <property type="match status" value="1"/>
</dbReference>
<accession>A0A1Q3EMN2</accession>
<dbReference type="AlphaFoldDB" id="A0A1Q3EMN2"/>
<dbReference type="SUPFAM" id="SSF53335">
    <property type="entry name" value="S-adenosyl-L-methionine-dependent methyltransferases"/>
    <property type="match status" value="1"/>
</dbReference>
<feature type="chain" id="PRO_5012388343" evidence="1">
    <location>
        <begin position="17"/>
        <end position="330"/>
    </location>
</feature>
<reference evidence="2 3" key="1">
    <citation type="submission" date="2016-08" db="EMBL/GenBank/DDBJ databases">
        <authorList>
            <consortium name="Lentinula edodes genome sequencing consortium"/>
            <person name="Sakamoto Y."/>
            <person name="Nakade K."/>
            <person name="Sato S."/>
            <person name="Yoshida Y."/>
            <person name="Miyazaki K."/>
            <person name="Natsume S."/>
            <person name="Konno N."/>
        </authorList>
    </citation>
    <scope>NUCLEOTIDE SEQUENCE [LARGE SCALE GENOMIC DNA]</scope>
    <source>
        <strain evidence="2 3">NBRC 111202</strain>
    </source>
</reference>
<keyword evidence="2" id="KW-0489">Methyltransferase</keyword>
<dbReference type="GO" id="GO:0032259">
    <property type="term" value="P:methylation"/>
    <property type="evidence" value="ECO:0007669"/>
    <property type="project" value="UniProtKB-KW"/>
</dbReference>
<evidence type="ECO:0000313" key="2">
    <source>
        <dbReference type="EMBL" id="GAW08455.1"/>
    </source>
</evidence>
<dbReference type="Gene3D" id="3.40.50.150">
    <property type="entry name" value="Vaccinia Virus protein VP39"/>
    <property type="match status" value="1"/>
</dbReference>
<dbReference type="InterPro" id="IPR052356">
    <property type="entry name" value="Thiol_S-MT"/>
</dbReference>
<dbReference type="GO" id="GO:0008168">
    <property type="term" value="F:methyltransferase activity"/>
    <property type="evidence" value="ECO:0007669"/>
    <property type="project" value="UniProtKB-KW"/>
</dbReference>
<dbReference type="Pfam" id="PF13489">
    <property type="entry name" value="Methyltransf_23"/>
    <property type="match status" value="1"/>
</dbReference>
<evidence type="ECO:0000313" key="3">
    <source>
        <dbReference type="Proteomes" id="UP000188533"/>
    </source>
</evidence>
<keyword evidence="1" id="KW-0732">Signal</keyword>
<protein>
    <submittedName>
        <fullName evidence="2">Phospholipid methyltransferase</fullName>
    </submittedName>
</protein>
<proteinExistence type="predicted"/>
<comment type="caution">
    <text evidence="2">The sequence shown here is derived from an EMBL/GenBank/DDBJ whole genome shotgun (WGS) entry which is preliminary data.</text>
</comment>
<reference evidence="2 3" key="2">
    <citation type="submission" date="2017-02" db="EMBL/GenBank/DDBJ databases">
        <title>A genome survey and senescence transcriptome analysis in Lentinula edodes.</title>
        <authorList>
            <person name="Sakamoto Y."/>
            <person name="Nakade K."/>
            <person name="Sato S."/>
            <person name="Yoshida Y."/>
            <person name="Miyazaki K."/>
            <person name="Natsume S."/>
            <person name="Konno N."/>
        </authorList>
    </citation>
    <scope>NUCLEOTIDE SEQUENCE [LARGE SCALE GENOMIC DNA]</scope>
    <source>
        <strain evidence="2 3">NBRC 111202</strain>
    </source>
</reference>
<dbReference type="Proteomes" id="UP000188533">
    <property type="component" value="Unassembled WGS sequence"/>
</dbReference>
<dbReference type="STRING" id="5353.A0A1Q3EMN2"/>
<feature type="signal peptide" evidence="1">
    <location>
        <begin position="1"/>
        <end position="16"/>
    </location>
</feature>
<name>A0A1Q3EMN2_LENED</name>
<organism evidence="2 3">
    <name type="scientific">Lentinula edodes</name>
    <name type="common">Shiitake mushroom</name>
    <name type="synonym">Lentinus edodes</name>
    <dbReference type="NCBI Taxonomy" id="5353"/>
    <lineage>
        <taxon>Eukaryota</taxon>
        <taxon>Fungi</taxon>
        <taxon>Dikarya</taxon>
        <taxon>Basidiomycota</taxon>
        <taxon>Agaricomycotina</taxon>
        <taxon>Agaricomycetes</taxon>
        <taxon>Agaricomycetidae</taxon>
        <taxon>Agaricales</taxon>
        <taxon>Marasmiineae</taxon>
        <taxon>Omphalotaceae</taxon>
        <taxon>Lentinula</taxon>
    </lineage>
</organism>
<keyword evidence="2" id="KW-0808">Transferase</keyword>